<evidence type="ECO:0000256" key="2">
    <source>
        <dbReference type="PROSITE-ProRule" id="PRU01091"/>
    </source>
</evidence>
<sequence>MNSLADSHADTAPYARTTYHYNAATHELSSKHQAARWTLSKQAGTLLGLFLRAPKYTLSRDEIRFQLWGHAVVSDDVINHAICRLRKQLTSIDTPDPLQIETLPGIGYRLCGVEDAPHAQRPYRHWVILASLLSLL</sequence>
<name>A0ABT2VKS0_9ALTE</name>
<dbReference type="PROSITE" id="PS51755">
    <property type="entry name" value="OMPR_PHOB"/>
    <property type="match status" value="1"/>
</dbReference>
<protein>
    <submittedName>
        <fullName evidence="4">Winged helix-turn-helix domain-containing protein</fullName>
    </submittedName>
</protein>
<evidence type="ECO:0000313" key="5">
    <source>
        <dbReference type="Proteomes" id="UP001209257"/>
    </source>
</evidence>
<dbReference type="InterPro" id="IPR016032">
    <property type="entry name" value="Sig_transdc_resp-reg_C-effctor"/>
</dbReference>
<dbReference type="InterPro" id="IPR001867">
    <property type="entry name" value="OmpR/PhoB-type_DNA-bd"/>
</dbReference>
<feature type="DNA-binding region" description="OmpR/PhoB-type" evidence="2">
    <location>
        <begin position="9"/>
        <end position="112"/>
    </location>
</feature>
<evidence type="ECO:0000256" key="1">
    <source>
        <dbReference type="ARBA" id="ARBA00023125"/>
    </source>
</evidence>
<gene>
    <name evidence="4" type="ORF">OCL06_04720</name>
</gene>
<dbReference type="SMART" id="SM00862">
    <property type="entry name" value="Trans_reg_C"/>
    <property type="match status" value="1"/>
</dbReference>
<accession>A0ABT2VKS0</accession>
<dbReference type="CDD" id="cd00383">
    <property type="entry name" value="trans_reg_C"/>
    <property type="match status" value="1"/>
</dbReference>
<comment type="caution">
    <text evidence="4">The sequence shown here is derived from an EMBL/GenBank/DDBJ whole genome shotgun (WGS) entry which is preliminary data.</text>
</comment>
<dbReference type="RefSeq" id="WP_262992594.1">
    <property type="nucleotide sequence ID" value="NZ_JAOTJC010000006.1"/>
</dbReference>
<dbReference type="Pfam" id="PF00486">
    <property type="entry name" value="Trans_reg_C"/>
    <property type="match status" value="1"/>
</dbReference>
<keyword evidence="5" id="KW-1185">Reference proteome</keyword>
<proteinExistence type="predicted"/>
<evidence type="ECO:0000313" key="4">
    <source>
        <dbReference type="EMBL" id="MCU7553896.1"/>
    </source>
</evidence>
<organism evidence="4 5">
    <name type="scientific">Alteromonas salexigens</name>
    <dbReference type="NCBI Taxonomy" id="2982530"/>
    <lineage>
        <taxon>Bacteria</taxon>
        <taxon>Pseudomonadati</taxon>
        <taxon>Pseudomonadota</taxon>
        <taxon>Gammaproteobacteria</taxon>
        <taxon>Alteromonadales</taxon>
        <taxon>Alteromonadaceae</taxon>
        <taxon>Alteromonas/Salinimonas group</taxon>
        <taxon>Alteromonas</taxon>
    </lineage>
</organism>
<keyword evidence="1 2" id="KW-0238">DNA-binding</keyword>
<dbReference type="EMBL" id="JAOTJC010000006">
    <property type="protein sequence ID" value="MCU7553896.1"/>
    <property type="molecule type" value="Genomic_DNA"/>
</dbReference>
<evidence type="ECO:0000259" key="3">
    <source>
        <dbReference type="PROSITE" id="PS51755"/>
    </source>
</evidence>
<dbReference type="InterPro" id="IPR036388">
    <property type="entry name" value="WH-like_DNA-bd_sf"/>
</dbReference>
<reference evidence="5" key="1">
    <citation type="submission" date="2023-07" db="EMBL/GenBank/DDBJ databases">
        <title>Study on multiphase classification of strain Alteromonas salexigens isolated from the Yellow Sea.</title>
        <authorList>
            <person name="Sun L."/>
        </authorList>
    </citation>
    <scope>NUCLEOTIDE SEQUENCE [LARGE SCALE GENOMIC DNA]</scope>
    <source>
        <strain evidence="5">ASW11-19</strain>
    </source>
</reference>
<dbReference type="Proteomes" id="UP001209257">
    <property type="component" value="Unassembled WGS sequence"/>
</dbReference>
<dbReference type="SUPFAM" id="SSF46894">
    <property type="entry name" value="C-terminal effector domain of the bipartite response regulators"/>
    <property type="match status" value="1"/>
</dbReference>
<dbReference type="Gene3D" id="1.10.10.10">
    <property type="entry name" value="Winged helix-like DNA-binding domain superfamily/Winged helix DNA-binding domain"/>
    <property type="match status" value="1"/>
</dbReference>
<feature type="domain" description="OmpR/PhoB-type" evidence="3">
    <location>
        <begin position="9"/>
        <end position="112"/>
    </location>
</feature>